<organism evidence="1 2">
    <name type="scientific">Tanacetum coccineum</name>
    <dbReference type="NCBI Taxonomy" id="301880"/>
    <lineage>
        <taxon>Eukaryota</taxon>
        <taxon>Viridiplantae</taxon>
        <taxon>Streptophyta</taxon>
        <taxon>Embryophyta</taxon>
        <taxon>Tracheophyta</taxon>
        <taxon>Spermatophyta</taxon>
        <taxon>Magnoliopsida</taxon>
        <taxon>eudicotyledons</taxon>
        <taxon>Gunneridae</taxon>
        <taxon>Pentapetalae</taxon>
        <taxon>asterids</taxon>
        <taxon>campanulids</taxon>
        <taxon>Asterales</taxon>
        <taxon>Asteraceae</taxon>
        <taxon>Asteroideae</taxon>
        <taxon>Anthemideae</taxon>
        <taxon>Anthemidinae</taxon>
        <taxon>Tanacetum</taxon>
    </lineage>
</organism>
<gene>
    <name evidence="1" type="ORF">Tco_0860629</name>
</gene>
<name>A0ABQ5BIK7_9ASTR</name>
<evidence type="ECO:0000313" key="2">
    <source>
        <dbReference type="Proteomes" id="UP001151760"/>
    </source>
</evidence>
<accession>A0ABQ5BIK7</accession>
<evidence type="ECO:0000313" key="1">
    <source>
        <dbReference type="EMBL" id="GJT13587.1"/>
    </source>
</evidence>
<dbReference type="Proteomes" id="UP001151760">
    <property type="component" value="Unassembled WGS sequence"/>
</dbReference>
<comment type="caution">
    <text evidence="1">The sequence shown here is derived from an EMBL/GenBank/DDBJ whole genome shotgun (WGS) entry which is preliminary data.</text>
</comment>
<protein>
    <submittedName>
        <fullName evidence="1">Uncharacterized protein</fullName>
    </submittedName>
</protein>
<sequence>MIILFNSLGNGLKLLHDISNDKFGESRILDNILLLLDTICLRCNTSVKGFNHRLPWLCKILCVKCTHFVNKSLIADNLEKWLNVFKSNRWNGWLFRSFHW</sequence>
<reference evidence="1" key="1">
    <citation type="journal article" date="2022" name="Int. J. Mol. Sci.">
        <title>Draft Genome of Tanacetum Coccineum: Genomic Comparison of Closely Related Tanacetum-Family Plants.</title>
        <authorList>
            <person name="Yamashiro T."/>
            <person name="Shiraishi A."/>
            <person name="Nakayama K."/>
            <person name="Satake H."/>
        </authorList>
    </citation>
    <scope>NUCLEOTIDE SEQUENCE</scope>
</reference>
<reference evidence="1" key="2">
    <citation type="submission" date="2022-01" db="EMBL/GenBank/DDBJ databases">
        <authorList>
            <person name="Yamashiro T."/>
            <person name="Shiraishi A."/>
            <person name="Satake H."/>
            <person name="Nakayama K."/>
        </authorList>
    </citation>
    <scope>NUCLEOTIDE SEQUENCE</scope>
</reference>
<keyword evidence="2" id="KW-1185">Reference proteome</keyword>
<dbReference type="EMBL" id="BQNB010013241">
    <property type="protein sequence ID" value="GJT13587.1"/>
    <property type="molecule type" value="Genomic_DNA"/>
</dbReference>
<proteinExistence type="predicted"/>